<dbReference type="PRINTS" id="PR00420">
    <property type="entry name" value="RNGMNOXGNASE"/>
</dbReference>
<protein>
    <recommendedName>
        <fullName evidence="8">FAD-binding domain-containing protein</fullName>
    </recommendedName>
</protein>
<evidence type="ECO:0000259" key="5">
    <source>
        <dbReference type="Pfam" id="PF01494"/>
    </source>
</evidence>
<keyword evidence="2" id="KW-0274">FAD</keyword>
<dbReference type="GO" id="GO:0071949">
    <property type="term" value="F:FAD binding"/>
    <property type="evidence" value="ECO:0007669"/>
    <property type="project" value="InterPro"/>
</dbReference>
<comment type="caution">
    <text evidence="6">The sequence shown here is derived from an EMBL/GenBank/DDBJ whole genome shotgun (WGS) entry which is preliminary data.</text>
</comment>
<dbReference type="GO" id="GO:0016709">
    <property type="term" value="F:oxidoreductase activity, acting on paired donors, with incorporation or reduction of molecular oxygen, NAD(P)H as one donor, and incorporation of one atom of oxygen"/>
    <property type="evidence" value="ECO:0007669"/>
    <property type="project" value="UniProtKB-ARBA"/>
</dbReference>
<feature type="domain" description="Beta-ketoacyl synthase-like N-terminal" evidence="4">
    <location>
        <begin position="4"/>
        <end position="29"/>
    </location>
</feature>
<keyword evidence="7" id="KW-1185">Reference proteome</keyword>
<dbReference type="Gene3D" id="3.50.50.60">
    <property type="entry name" value="FAD/NAD(P)-binding domain"/>
    <property type="match status" value="1"/>
</dbReference>
<dbReference type="AlphaFoldDB" id="A0A1E3BM06"/>
<keyword evidence="1" id="KW-0285">Flavoprotein</keyword>
<evidence type="ECO:0000256" key="2">
    <source>
        <dbReference type="ARBA" id="ARBA00022827"/>
    </source>
</evidence>
<evidence type="ECO:0008006" key="8">
    <source>
        <dbReference type="Google" id="ProtNLM"/>
    </source>
</evidence>
<organism evidence="6 7">
    <name type="scientific">Aspergillus cristatus</name>
    <name type="common">Chinese Fuzhuan brick tea-fermentation fungus</name>
    <name type="synonym">Eurotium cristatum</name>
    <dbReference type="NCBI Taxonomy" id="573508"/>
    <lineage>
        <taxon>Eukaryota</taxon>
        <taxon>Fungi</taxon>
        <taxon>Dikarya</taxon>
        <taxon>Ascomycota</taxon>
        <taxon>Pezizomycotina</taxon>
        <taxon>Eurotiomycetes</taxon>
        <taxon>Eurotiomycetidae</taxon>
        <taxon>Eurotiales</taxon>
        <taxon>Aspergillaceae</taxon>
        <taxon>Aspergillus</taxon>
        <taxon>Aspergillus subgen. Aspergillus</taxon>
    </lineage>
</organism>
<dbReference type="PANTHER" id="PTHR43004">
    <property type="entry name" value="TRK SYSTEM POTASSIUM UPTAKE PROTEIN"/>
    <property type="match status" value="1"/>
</dbReference>
<dbReference type="PANTHER" id="PTHR43004:SF13">
    <property type="entry name" value="FAD-BINDING DOMAIN-CONTAINING PROTEIN-RELATED"/>
    <property type="match status" value="1"/>
</dbReference>
<name>A0A1E3BM06_ASPCR</name>
<feature type="domain" description="FAD-binding" evidence="5">
    <location>
        <begin position="150"/>
        <end position="320"/>
    </location>
</feature>
<gene>
    <name evidence="6" type="ORF">SI65_02838</name>
</gene>
<evidence type="ECO:0000313" key="6">
    <source>
        <dbReference type="EMBL" id="ODM21994.1"/>
    </source>
</evidence>
<evidence type="ECO:0000256" key="1">
    <source>
        <dbReference type="ARBA" id="ARBA00022630"/>
    </source>
</evidence>
<proteinExistence type="predicted"/>
<dbReference type="Gene3D" id="3.30.9.10">
    <property type="entry name" value="D-Amino Acid Oxidase, subunit A, domain 2"/>
    <property type="match status" value="1"/>
</dbReference>
<reference evidence="6 7" key="1">
    <citation type="journal article" date="2016" name="BMC Genomics">
        <title>Comparative genomic and transcriptomic analyses of the Fuzhuan brick tea-fermentation fungus Aspergillus cristatus.</title>
        <authorList>
            <person name="Ge Y."/>
            <person name="Wang Y."/>
            <person name="Liu Y."/>
            <person name="Tan Y."/>
            <person name="Ren X."/>
            <person name="Zhang X."/>
            <person name="Hyde K.D."/>
            <person name="Liu Y."/>
            <person name="Liu Z."/>
        </authorList>
    </citation>
    <scope>NUCLEOTIDE SEQUENCE [LARGE SCALE GENOMIC DNA]</scope>
    <source>
        <strain evidence="6 7">GZAAS20.1005</strain>
    </source>
</reference>
<dbReference type="InterPro" id="IPR036188">
    <property type="entry name" value="FAD/NAD-bd_sf"/>
</dbReference>
<evidence type="ECO:0000313" key="7">
    <source>
        <dbReference type="Proteomes" id="UP000094569"/>
    </source>
</evidence>
<sequence length="320" mass="36157">MSIPEAEAMDPQQRMALECTYEALESRTIEILDSFGLGQKIWDEANHTIEICLWNQCPDGSLQRQSVSANSKPGWSRYQESTLGQSRIKTLLLELVQQSPNVEVRRETTPVSLHIDERVLDSHDAHSYPLRVKLVPVTGSDATNGESAPQSNGDVNVIEAKYLLGCDGAHSWVRKQLGLKLEGASRDVSWGVLDAFPVTDFPDVRRRCIIKSESGNLMIIPREHKLIRMYFQVSSELANNYWASDGEPEVIMKAVRKIMQPYRFDASRIEWSTIYAVGHRYCRELSRYDRIFLAGDAIHTHSPKAGQGMNVSMQDTYNLG</sequence>
<evidence type="ECO:0000256" key="3">
    <source>
        <dbReference type="ARBA" id="ARBA00023002"/>
    </source>
</evidence>
<dbReference type="InterPro" id="IPR014030">
    <property type="entry name" value="Ketoacyl_synth_N"/>
</dbReference>
<dbReference type="SUPFAM" id="SSF54373">
    <property type="entry name" value="FAD-linked reductases, C-terminal domain"/>
    <property type="match status" value="1"/>
</dbReference>
<dbReference type="Pfam" id="PF01494">
    <property type="entry name" value="FAD_binding_3"/>
    <property type="match status" value="1"/>
</dbReference>
<accession>A0A1E3BM06</accession>
<keyword evidence="3" id="KW-0560">Oxidoreductase</keyword>
<dbReference type="Proteomes" id="UP000094569">
    <property type="component" value="Unassembled WGS sequence"/>
</dbReference>
<dbReference type="SUPFAM" id="SSF51905">
    <property type="entry name" value="FAD/NAD(P)-binding domain"/>
    <property type="match status" value="1"/>
</dbReference>
<dbReference type="Pfam" id="PF00109">
    <property type="entry name" value="ketoacyl-synt"/>
    <property type="match status" value="1"/>
</dbReference>
<dbReference type="OrthoDB" id="1716816at2759"/>
<evidence type="ECO:0000259" key="4">
    <source>
        <dbReference type="Pfam" id="PF00109"/>
    </source>
</evidence>
<dbReference type="VEuPathDB" id="FungiDB:SI65_02838"/>
<dbReference type="InterPro" id="IPR002938">
    <property type="entry name" value="FAD-bd"/>
</dbReference>
<dbReference type="InterPro" id="IPR050641">
    <property type="entry name" value="RIFMO-like"/>
</dbReference>
<dbReference type="EMBL" id="JXNT01000002">
    <property type="protein sequence ID" value="ODM21994.1"/>
    <property type="molecule type" value="Genomic_DNA"/>
</dbReference>
<dbReference type="STRING" id="573508.A0A1E3BM06"/>